<dbReference type="GO" id="GO:0003723">
    <property type="term" value="F:RNA binding"/>
    <property type="evidence" value="ECO:0007669"/>
    <property type="project" value="InterPro"/>
</dbReference>
<sequence length="173" mass="18943">MSIGIPIMLLHEALPHTVTVETRSGDTYRGRLTAAEDCMNVQLMDVSLTRRDGRVAALSHVFIRGSKIRFVIVPDVLASAPMFKPAKTGGGGGEGRRRRSGGWPWEGRRWDGGAREGTRLTGEGPGAPVWTGVTVFARGAAALTWRRCPLLVVFCMWVACCPPQRLLREAWLC</sequence>
<dbReference type="AlphaFoldDB" id="A0A1X6NUD9"/>
<evidence type="ECO:0000256" key="2">
    <source>
        <dbReference type="ARBA" id="ARBA00004514"/>
    </source>
</evidence>
<evidence type="ECO:0000256" key="3">
    <source>
        <dbReference type="ARBA" id="ARBA00008146"/>
    </source>
</evidence>
<dbReference type="InterPro" id="IPR010920">
    <property type="entry name" value="LSM_dom_sf"/>
</dbReference>
<evidence type="ECO:0000256" key="5">
    <source>
        <dbReference type="ARBA" id="ARBA00022664"/>
    </source>
</evidence>
<comment type="subcellular location">
    <subcellularLocation>
        <location evidence="2">Cytoplasm</location>
        <location evidence="2">Cytosol</location>
    </subcellularLocation>
    <subcellularLocation>
        <location evidence="1 9">Nucleus</location>
    </subcellularLocation>
</comment>
<dbReference type="FunFam" id="2.30.30.100:FF:000002">
    <property type="entry name" value="Small nuclear ribonucleoprotein Sm D3"/>
    <property type="match status" value="1"/>
</dbReference>
<reference evidence="12 13" key="1">
    <citation type="submission" date="2017-03" db="EMBL/GenBank/DDBJ databases">
        <title>WGS assembly of Porphyra umbilicalis.</title>
        <authorList>
            <person name="Brawley S.H."/>
            <person name="Blouin N.A."/>
            <person name="Ficko-Blean E."/>
            <person name="Wheeler G.L."/>
            <person name="Lohr M."/>
            <person name="Goodson H.V."/>
            <person name="Jenkins J.W."/>
            <person name="Blaby-Haas C.E."/>
            <person name="Helliwell K.E."/>
            <person name="Chan C."/>
            <person name="Marriage T."/>
            <person name="Bhattacharya D."/>
            <person name="Klein A.S."/>
            <person name="Badis Y."/>
            <person name="Brodie J."/>
            <person name="Cao Y."/>
            <person name="Collen J."/>
            <person name="Dittami S.M."/>
            <person name="Gachon C.M."/>
            <person name="Green B.R."/>
            <person name="Karpowicz S."/>
            <person name="Kim J.W."/>
            <person name="Kudahl U."/>
            <person name="Lin S."/>
            <person name="Michel G."/>
            <person name="Mittag M."/>
            <person name="Olson B.J."/>
            <person name="Pangilinan J."/>
            <person name="Peng Y."/>
            <person name="Qiu H."/>
            <person name="Shu S."/>
            <person name="Singer J.T."/>
            <person name="Smith A.G."/>
            <person name="Sprecher B.N."/>
            <person name="Wagner V."/>
            <person name="Wang W."/>
            <person name="Wang Z.-Y."/>
            <person name="Yan J."/>
            <person name="Yarish C."/>
            <person name="Zoeuner-Riek S."/>
            <person name="Zhuang Y."/>
            <person name="Zou Y."/>
            <person name="Lindquist E.A."/>
            <person name="Grimwood J."/>
            <person name="Barry K."/>
            <person name="Rokhsar D.S."/>
            <person name="Schmutz J."/>
            <person name="Stiller J.W."/>
            <person name="Grossman A.R."/>
            <person name="Prochnik S.E."/>
        </authorList>
    </citation>
    <scope>NUCLEOTIDE SEQUENCE [LARGE SCALE GENOMIC DNA]</scope>
    <source>
        <strain evidence="12">4086291</strain>
    </source>
</reference>
<name>A0A1X6NUD9_PORUM</name>
<dbReference type="Pfam" id="PF01423">
    <property type="entry name" value="LSM"/>
    <property type="match status" value="1"/>
</dbReference>
<keyword evidence="6 9" id="KW-0508">mRNA splicing</keyword>
<dbReference type="GO" id="GO:0005681">
    <property type="term" value="C:spliceosomal complex"/>
    <property type="evidence" value="ECO:0007669"/>
    <property type="project" value="InterPro"/>
</dbReference>
<dbReference type="PANTHER" id="PTHR23338">
    <property type="entry name" value="SMALL NUCLEAR RIBONUCLEOPROTEIN SM"/>
    <property type="match status" value="1"/>
</dbReference>
<dbReference type="InterPro" id="IPR034099">
    <property type="entry name" value="SmD3"/>
</dbReference>
<organism evidence="12 13">
    <name type="scientific">Porphyra umbilicalis</name>
    <name type="common">Purple laver</name>
    <name type="synonym">Red alga</name>
    <dbReference type="NCBI Taxonomy" id="2786"/>
    <lineage>
        <taxon>Eukaryota</taxon>
        <taxon>Rhodophyta</taxon>
        <taxon>Bangiophyceae</taxon>
        <taxon>Bangiales</taxon>
        <taxon>Bangiaceae</taxon>
        <taxon>Porphyra</taxon>
    </lineage>
</organism>
<evidence type="ECO:0000256" key="9">
    <source>
        <dbReference type="RuleBase" id="RU365050"/>
    </source>
</evidence>
<feature type="domain" description="Sm" evidence="11">
    <location>
        <begin position="5"/>
        <end position="77"/>
    </location>
</feature>
<dbReference type="Gene3D" id="2.30.30.100">
    <property type="match status" value="1"/>
</dbReference>
<keyword evidence="13" id="KW-1185">Reference proteome</keyword>
<dbReference type="PROSITE" id="PS52002">
    <property type="entry name" value="SM"/>
    <property type="match status" value="1"/>
</dbReference>
<evidence type="ECO:0000256" key="10">
    <source>
        <dbReference type="SAM" id="MobiDB-lite"/>
    </source>
</evidence>
<dbReference type="SMART" id="SM00651">
    <property type="entry name" value="Sm"/>
    <property type="match status" value="1"/>
</dbReference>
<keyword evidence="4" id="KW-0963">Cytoplasm</keyword>
<comment type="similarity">
    <text evidence="3 9">Belongs to the snRNP core protein family.</text>
</comment>
<dbReference type="OrthoDB" id="6425924at2759"/>
<dbReference type="Proteomes" id="UP000218209">
    <property type="component" value="Unassembled WGS sequence"/>
</dbReference>
<evidence type="ECO:0000313" key="13">
    <source>
        <dbReference type="Proteomes" id="UP000218209"/>
    </source>
</evidence>
<keyword evidence="8 9" id="KW-0687">Ribonucleoprotein</keyword>
<evidence type="ECO:0000256" key="8">
    <source>
        <dbReference type="ARBA" id="ARBA00023274"/>
    </source>
</evidence>
<dbReference type="InterPro" id="IPR047575">
    <property type="entry name" value="Sm"/>
</dbReference>
<dbReference type="GO" id="GO:0000387">
    <property type="term" value="P:spliceosomal snRNP assembly"/>
    <property type="evidence" value="ECO:0007669"/>
    <property type="project" value="UniProtKB-UniRule"/>
</dbReference>
<dbReference type="InterPro" id="IPR001163">
    <property type="entry name" value="Sm_dom_euk/arc"/>
</dbReference>
<dbReference type="InterPro" id="IPR027141">
    <property type="entry name" value="LSm4/Sm_D1/D3"/>
</dbReference>
<feature type="region of interest" description="Disordered" evidence="10">
    <location>
        <begin position="87"/>
        <end position="108"/>
    </location>
</feature>
<dbReference type="EMBL" id="KV919078">
    <property type="protein sequence ID" value="OSX72185.1"/>
    <property type="molecule type" value="Genomic_DNA"/>
</dbReference>
<gene>
    <name evidence="12" type="ORF">BU14_0459s0006</name>
</gene>
<proteinExistence type="inferred from homology"/>
<dbReference type="CDD" id="cd01721">
    <property type="entry name" value="Sm_D3"/>
    <property type="match status" value="1"/>
</dbReference>
<evidence type="ECO:0000313" key="12">
    <source>
        <dbReference type="EMBL" id="OSX72185.1"/>
    </source>
</evidence>
<evidence type="ECO:0000256" key="4">
    <source>
        <dbReference type="ARBA" id="ARBA00022490"/>
    </source>
</evidence>
<accession>A0A1X6NUD9</accession>
<evidence type="ECO:0000256" key="7">
    <source>
        <dbReference type="ARBA" id="ARBA00023242"/>
    </source>
</evidence>
<keyword evidence="5 9" id="KW-0507">mRNA processing</keyword>
<evidence type="ECO:0000256" key="6">
    <source>
        <dbReference type="ARBA" id="ARBA00023187"/>
    </source>
</evidence>
<evidence type="ECO:0000256" key="1">
    <source>
        <dbReference type="ARBA" id="ARBA00004123"/>
    </source>
</evidence>
<protein>
    <recommendedName>
        <fullName evidence="9">Small nuclear ribonucleoprotein Sm D3</fullName>
        <shortName evidence="9">Sm-D3</shortName>
    </recommendedName>
    <alternativeName>
        <fullName evidence="9">snRNP core protein D3</fullName>
    </alternativeName>
</protein>
<evidence type="ECO:0000259" key="11">
    <source>
        <dbReference type="PROSITE" id="PS52002"/>
    </source>
</evidence>
<dbReference type="GO" id="GO:0005829">
    <property type="term" value="C:cytosol"/>
    <property type="evidence" value="ECO:0007669"/>
    <property type="project" value="UniProtKB-SubCell"/>
</dbReference>
<keyword evidence="7 9" id="KW-0539">Nucleus</keyword>
<dbReference type="SUPFAM" id="SSF50182">
    <property type="entry name" value="Sm-like ribonucleoproteins"/>
    <property type="match status" value="1"/>
</dbReference>